<dbReference type="Proteomes" id="UP001144297">
    <property type="component" value="Unassembled WGS sequence"/>
</dbReference>
<accession>A0A9W6GEE2</accession>
<gene>
    <name evidence="1" type="ORF">TISLANDTSLP1_01480</name>
</gene>
<organism evidence="1 2">
    <name type="scientific">Thermodesulfovibrio yellowstonii</name>
    <dbReference type="NCBI Taxonomy" id="28262"/>
    <lineage>
        <taxon>Bacteria</taxon>
        <taxon>Pseudomonadati</taxon>
        <taxon>Nitrospirota</taxon>
        <taxon>Thermodesulfovibrionia</taxon>
        <taxon>Thermodesulfovibrionales</taxon>
        <taxon>Thermodesulfovibrionaceae</taxon>
        <taxon>Thermodesulfovibrio</taxon>
    </lineage>
</organism>
<reference evidence="1" key="1">
    <citation type="submission" date="2022-12" db="EMBL/GenBank/DDBJ databases">
        <title>Reference genome sequencing for broad-spectrum identification of bacterial and archaeal isolates by mass spectrometry.</title>
        <authorList>
            <person name="Sekiguchi Y."/>
            <person name="Tourlousse D.M."/>
        </authorList>
    </citation>
    <scope>NUCLEOTIDE SEQUENCE</scope>
    <source>
        <strain evidence="1">TSL-P1</strain>
    </source>
</reference>
<comment type="caution">
    <text evidence="1">The sequence shown here is derived from an EMBL/GenBank/DDBJ whole genome shotgun (WGS) entry which is preliminary data.</text>
</comment>
<evidence type="ECO:0000313" key="1">
    <source>
        <dbReference type="EMBL" id="GLI52455.1"/>
    </source>
</evidence>
<protein>
    <submittedName>
        <fullName evidence="1">Uncharacterized protein</fullName>
    </submittedName>
</protein>
<keyword evidence="2" id="KW-1185">Reference proteome</keyword>
<evidence type="ECO:0000313" key="2">
    <source>
        <dbReference type="Proteomes" id="UP001144297"/>
    </source>
</evidence>
<name>A0A9W6GEE2_9BACT</name>
<sequence length="40" mass="4681">MLKILAIVWQSYYNILHRASKNIKNFSVKVYSARVLDAEP</sequence>
<dbReference type="AlphaFoldDB" id="A0A9W6GEE2"/>
<dbReference type="EMBL" id="BSDX01000001">
    <property type="protein sequence ID" value="GLI52455.1"/>
    <property type="molecule type" value="Genomic_DNA"/>
</dbReference>
<proteinExistence type="predicted"/>